<organism evidence="2 3">
    <name type="scientific">Penicillium subrubescens</name>
    <dbReference type="NCBI Taxonomy" id="1316194"/>
    <lineage>
        <taxon>Eukaryota</taxon>
        <taxon>Fungi</taxon>
        <taxon>Dikarya</taxon>
        <taxon>Ascomycota</taxon>
        <taxon>Pezizomycotina</taxon>
        <taxon>Eurotiomycetes</taxon>
        <taxon>Eurotiomycetidae</taxon>
        <taxon>Eurotiales</taxon>
        <taxon>Aspergillaceae</taxon>
        <taxon>Penicillium</taxon>
    </lineage>
</organism>
<feature type="compositionally biased region" description="Polar residues" evidence="1">
    <location>
        <begin position="49"/>
        <end position="70"/>
    </location>
</feature>
<sequence length="144" mass="15789">MDQQLQVRLSSDLPPFNWDEFYESRSSSELTYPSLHESATSDINSLLSARSYPLPNSHNTRNAQYNTPSPSHGDLALKLASSLNPTNTNQTPLPKPTAPGPQKRKQRGSKNTTPSGENRGAPRDDGGRNGSPEEVRGPLINLHE</sequence>
<keyword evidence="3" id="KW-1185">Reference proteome</keyword>
<reference evidence="2 3" key="1">
    <citation type="submission" date="2016-10" db="EMBL/GenBank/DDBJ databases">
        <title>Genome sequence of the ascomycete fungus Penicillium subrubescens.</title>
        <authorList>
            <person name="De Vries R.P."/>
            <person name="Peng M."/>
            <person name="Dilokpimol A."/>
            <person name="Hilden K."/>
            <person name="Makela M.R."/>
            <person name="Grigoriev I."/>
            <person name="Riley R."/>
            <person name="Granchi Z."/>
        </authorList>
    </citation>
    <scope>NUCLEOTIDE SEQUENCE [LARGE SCALE GENOMIC DNA]</scope>
    <source>
        <strain evidence="2 3">CBS 132785</strain>
    </source>
</reference>
<protein>
    <submittedName>
        <fullName evidence="2">Uncharacterized protein</fullName>
    </submittedName>
</protein>
<name>A0A1Q5SPN6_9EURO</name>
<evidence type="ECO:0000256" key="1">
    <source>
        <dbReference type="SAM" id="MobiDB-lite"/>
    </source>
</evidence>
<feature type="region of interest" description="Disordered" evidence="1">
    <location>
        <begin position="49"/>
        <end position="144"/>
    </location>
</feature>
<dbReference type="AlphaFoldDB" id="A0A1Q5SPN6"/>
<dbReference type="Proteomes" id="UP000186955">
    <property type="component" value="Unassembled WGS sequence"/>
</dbReference>
<accession>A0A1Q5SPN6</accession>
<dbReference type="EMBL" id="MNBE01000764">
    <property type="protein sequence ID" value="OKO89964.1"/>
    <property type="molecule type" value="Genomic_DNA"/>
</dbReference>
<feature type="compositionally biased region" description="Basic and acidic residues" evidence="1">
    <location>
        <begin position="120"/>
        <end position="144"/>
    </location>
</feature>
<gene>
    <name evidence="2" type="ORF">PENSUB_13546</name>
</gene>
<evidence type="ECO:0000313" key="3">
    <source>
        <dbReference type="Proteomes" id="UP000186955"/>
    </source>
</evidence>
<comment type="caution">
    <text evidence="2">The sequence shown here is derived from an EMBL/GenBank/DDBJ whole genome shotgun (WGS) entry which is preliminary data.</text>
</comment>
<evidence type="ECO:0000313" key="2">
    <source>
        <dbReference type="EMBL" id="OKO89964.1"/>
    </source>
</evidence>
<feature type="compositionally biased region" description="Polar residues" evidence="1">
    <location>
        <begin position="81"/>
        <end position="92"/>
    </location>
</feature>
<proteinExistence type="predicted"/>